<dbReference type="Gene3D" id="2.30.110.10">
    <property type="entry name" value="Electron Transport, Fmn-binding Protein, Chain A"/>
    <property type="match status" value="1"/>
</dbReference>
<sequence length="206" mass="23019">MHPNPNFRKTETQISLEFARKRAFGSLVISANPVPLISHIPFLLAEDGSSAVLHLVRSNPITRLKEPSPAKILVTGADAYISPDWYGEDDHVPTWNYVAVHLTGVLEPLPPEDLPDVLAAQSDDYETRLLPKPVWKMDKLNDEVQARFLRMILPYRFRVEDIDSTWKLGQNKDDTVRRAAADQVETGIGSELAELAALMANPPQTS</sequence>
<reference evidence="2" key="1">
    <citation type="submission" date="2017-05" db="EMBL/GenBank/DDBJ databases">
        <authorList>
            <person name="Rodrigo-Torres L."/>
            <person name="Arahal R. D."/>
            <person name="Lucena T."/>
        </authorList>
    </citation>
    <scope>NUCLEOTIDE SEQUENCE [LARGE SCALE GENOMIC DNA]</scope>
    <source>
        <strain evidence="2">CECT 8649</strain>
    </source>
</reference>
<dbReference type="RefSeq" id="WP_099242493.1">
    <property type="nucleotide sequence ID" value="NZ_FXXP01000001.1"/>
</dbReference>
<dbReference type="SUPFAM" id="SSF50475">
    <property type="entry name" value="FMN-binding split barrel"/>
    <property type="match status" value="1"/>
</dbReference>
<name>A0A238J758_9RHOB</name>
<accession>A0A238J758</accession>
<evidence type="ECO:0000313" key="2">
    <source>
        <dbReference type="Proteomes" id="UP000225972"/>
    </source>
</evidence>
<dbReference type="GO" id="GO:0008233">
    <property type="term" value="F:peptidase activity"/>
    <property type="evidence" value="ECO:0007669"/>
    <property type="project" value="UniProtKB-KW"/>
</dbReference>
<dbReference type="PANTHER" id="PTHR35802">
    <property type="entry name" value="PROTEASE SYNTHASE AND SPORULATION PROTEIN PAI 2"/>
    <property type="match status" value="1"/>
</dbReference>
<dbReference type="AlphaFoldDB" id="A0A238J758"/>
<dbReference type="InterPro" id="IPR007396">
    <property type="entry name" value="TR_PAI2-type"/>
</dbReference>
<dbReference type="PIRSF" id="PIRSF010372">
    <property type="entry name" value="PaiB"/>
    <property type="match status" value="1"/>
</dbReference>
<dbReference type="GO" id="GO:0006508">
    <property type="term" value="P:proteolysis"/>
    <property type="evidence" value="ECO:0007669"/>
    <property type="project" value="UniProtKB-KW"/>
</dbReference>
<evidence type="ECO:0000313" key="1">
    <source>
        <dbReference type="EMBL" id="SMX26571.1"/>
    </source>
</evidence>
<dbReference type="PANTHER" id="PTHR35802:SF1">
    <property type="entry name" value="PROTEASE SYNTHASE AND SPORULATION PROTEIN PAI 2"/>
    <property type="match status" value="1"/>
</dbReference>
<gene>
    <name evidence="1" type="primary">paiB</name>
    <name evidence="1" type="ORF">TRP8649_00654</name>
</gene>
<dbReference type="InterPro" id="IPR012349">
    <property type="entry name" value="Split_barrel_FMN-bd"/>
</dbReference>
<organism evidence="1 2">
    <name type="scientific">Pelagimonas phthalicica</name>
    <dbReference type="NCBI Taxonomy" id="1037362"/>
    <lineage>
        <taxon>Bacteria</taxon>
        <taxon>Pseudomonadati</taxon>
        <taxon>Pseudomonadota</taxon>
        <taxon>Alphaproteobacteria</taxon>
        <taxon>Rhodobacterales</taxon>
        <taxon>Roseobacteraceae</taxon>
        <taxon>Pelagimonas</taxon>
    </lineage>
</organism>
<dbReference type="Pfam" id="PF04299">
    <property type="entry name" value="FMN_bind_2"/>
    <property type="match status" value="1"/>
</dbReference>
<proteinExistence type="predicted"/>
<keyword evidence="2" id="KW-1185">Reference proteome</keyword>
<protein>
    <submittedName>
        <fullName evidence="1">Protease synthase and sporulation protein PAI 2</fullName>
    </submittedName>
</protein>
<dbReference type="EMBL" id="FXXP01000001">
    <property type="protein sequence ID" value="SMX26571.1"/>
    <property type="molecule type" value="Genomic_DNA"/>
</dbReference>
<dbReference type="OrthoDB" id="9794948at2"/>
<keyword evidence="1" id="KW-0645">Protease</keyword>
<keyword evidence="1" id="KW-0378">Hydrolase</keyword>
<dbReference type="Proteomes" id="UP000225972">
    <property type="component" value="Unassembled WGS sequence"/>
</dbReference>